<dbReference type="InterPro" id="IPR002110">
    <property type="entry name" value="Ankyrin_rpt"/>
</dbReference>
<dbReference type="SMART" id="SM00248">
    <property type="entry name" value="ANK"/>
    <property type="match status" value="25"/>
</dbReference>
<evidence type="ECO:0000256" key="1">
    <source>
        <dbReference type="ARBA" id="ARBA00022737"/>
    </source>
</evidence>
<feature type="repeat" description="ANK" evidence="3">
    <location>
        <begin position="647"/>
        <end position="679"/>
    </location>
</feature>
<organism evidence="5 6">
    <name type="scientific">Trypanosoma rangeli</name>
    <dbReference type="NCBI Taxonomy" id="5698"/>
    <lineage>
        <taxon>Eukaryota</taxon>
        <taxon>Discoba</taxon>
        <taxon>Euglenozoa</taxon>
        <taxon>Kinetoplastea</taxon>
        <taxon>Metakinetoplastina</taxon>
        <taxon>Trypanosomatida</taxon>
        <taxon>Trypanosomatidae</taxon>
        <taxon>Trypanosoma</taxon>
        <taxon>Herpetosoma</taxon>
    </lineage>
</organism>
<evidence type="ECO:0000256" key="3">
    <source>
        <dbReference type="PROSITE-ProRule" id="PRU00023"/>
    </source>
</evidence>
<evidence type="ECO:0000256" key="4">
    <source>
        <dbReference type="SAM" id="MobiDB-lite"/>
    </source>
</evidence>
<name>A0A3R7KGB6_TRYRA</name>
<comment type="caution">
    <text evidence="5">The sequence shown here is derived from an EMBL/GenBank/DDBJ whole genome shotgun (WGS) entry which is preliminary data.</text>
</comment>
<dbReference type="InterPro" id="IPR036770">
    <property type="entry name" value="Ankyrin_rpt-contain_sf"/>
</dbReference>
<feature type="repeat" description="ANK" evidence="3">
    <location>
        <begin position="249"/>
        <end position="281"/>
    </location>
</feature>
<feature type="repeat" description="ANK" evidence="3">
    <location>
        <begin position="679"/>
        <end position="711"/>
    </location>
</feature>
<dbReference type="Pfam" id="PF12796">
    <property type="entry name" value="Ank_2"/>
    <property type="match status" value="5"/>
</dbReference>
<feature type="repeat" description="ANK" evidence="3">
    <location>
        <begin position="1739"/>
        <end position="1771"/>
    </location>
</feature>
<dbReference type="PANTHER" id="PTHR24198">
    <property type="entry name" value="ANKYRIN REPEAT AND PROTEIN KINASE DOMAIN-CONTAINING PROTEIN"/>
    <property type="match status" value="1"/>
</dbReference>
<dbReference type="PROSITE" id="PS50088">
    <property type="entry name" value="ANK_REPEAT"/>
    <property type="match status" value="5"/>
</dbReference>
<feature type="repeat" description="ANK" evidence="3">
    <location>
        <begin position="409"/>
        <end position="429"/>
    </location>
</feature>
<evidence type="ECO:0000256" key="2">
    <source>
        <dbReference type="ARBA" id="ARBA00023043"/>
    </source>
</evidence>
<dbReference type="PROSITE" id="PS50297">
    <property type="entry name" value="ANK_REP_REGION"/>
    <property type="match status" value="4"/>
</dbReference>
<gene>
    <name evidence="5" type="ORF">TraAM80_03500</name>
</gene>
<keyword evidence="2 3" id="KW-0040">ANK repeat</keyword>
<dbReference type="GeneID" id="40327433"/>
<dbReference type="SUPFAM" id="SSF48403">
    <property type="entry name" value="Ankyrin repeat"/>
    <property type="match status" value="5"/>
</dbReference>
<keyword evidence="1" id="KW-0677">Repeat</keyword>
<feature type="region of interest" description="Disordered" evidence="4">
    <location>
        <begin position="3007"/>
        <end position="3032"/>
    </location>
</feature>
<dbReference type="Gene3D" id="1.25.40.20">
    <property type="entry name" value="Ankyrin repeat-containing domain"/>
    <property type="match status" value="9"/>
</dbReference>
<sequence>MRSLEAERTPLTAPILCQIRTGGATGSRLVGTIHIRLNSSLGDVRLLLRSLTSKARGDATVPSELEVHGAPVNVTQEEWKKTMVYPLHPFDLSLAFSFVRGGGSVPIQRRDEEKLLLVDVFPKLPRVWGVSTVAGWAMEPTPPMVKVLACPGEHPPSRDALAVVFIAQGEPGSLTTEEVMIERHRFQQGAYGRPYQLQELSALLNQWNGNVKDCFGRTVLHECVYQGHTEAVAFLLSLSFIRVNEQDTQGKTPLHLAVRGGNEFIVARLLEAGADVLLTDNSGDTALHAALRLRNDRIVELLCKRLRAKGVEAKWLCCLKNSVDMSPGDLFSLYFPTFFQLCEEGDVVAIKSLYNHYLFSRDSIEECDNLLCQSVLHVAAAHGHRSVLEFLLDELKLGSLAQNRMLNARLQTPLHLAAEGGHLSVVSFLHERFPWWISLQDVTGATPLVAALRRNRRKHSTTVVEYLISALPSGSAATNACDNSGMGALHLLCELGVTRAANALIVDHGADVTLSHTCSNTSLRYLVTTRGSPRLSRHLAKASKRQVIKEQQGLTPLLCTLRGRRVHVSTVEMLLSHGAGTRADEVVELLFYLVTKGHYKLADRAVAALMRNVVASNELLCRFCAVKHSVGIRWCVERGCCGLNSLDGGCPLLLSSALGDAGAVGFLLSSGADPNVAPAGTSPLLVAIHGGHHAVLERLVRAGARLSAVDGSWTALRAAAEKGAESVVRALLGLHVISPLEVSQALVHTMEGVRGRRSMTCERACVALAGGLDLSSRDITHPTELLHLAASRSLFTVVRALVGSLCALPAATLREIVNASPPPPTRPFVLIEPTMAPVQAKALRPLSANGRRALYTPPKPFKRLVVRRRGTGVLFHRLRLRDVLSYCAEANEGELLESLLFDVGLKPWEGPDYRGWNAADYAAEKQLRDALRMLLVVGVAPLRRHAVCCGATLGALCRSIATVDGRVGEAGVLSSVLCNLAAAREKTLVRQILIDTCRFHDVPDLSGAGAWLDELILRCVCTRSLDILEVLKNEFQVPLKQRLGRSVQPLLWAVACREADLVAYLILHGAPVDLVGVIPAVGGCDRRVLRLERREVSPLWLAAHFTDVAIMELLLSAGNLLPGWCTDSAEFCRDALKALVDGAPCRPSASQDALIAKGVAVLARAGHECTSPSIMRVAARKGLLQTVERLIECYGLRPLTEDIASNGVCSLHYFVSRLALCEVLRSTLLLVADVDSVTAEASRQLLRTIRATNFTVNPVGYALRAGCAAGAMLLLSLGLCGSGEKDEGSNPKISRLIRFSAARRAAQGKEGYTVLHAAVELQEYELTRTLLSERVILQYVEKPSIEVNHIVTTPSVVSLMNFYFDEDHQRRLLSLAVPTHTRIFPCDLPYLVFAPSFSEEAFRDIVRLSASGGGLEQALDLQHGGLPANFVRQLVMQHRHSFYFDNRSFALAALTPMGWAVAAGSLPWVRLLVYSGVSTTNCHSTVAGISRRHASPRPPRSMPPPRRKVTVRAVVRRHTCRKEDTYPVTFTEVRYQVSPILLCMAVIVETAVSGDAEGLLRQSQVMRFLLGSEQCLGRAEVNLLAIALAKLMLWDLLEALVAAAARMMTSDPTEGRFFTSVEEVEVPPIIKHAVGTARHVMHVAARCAPREIIMLVANHSPRAEIEGSCDARGRTALFHAMHHPRRLALGVLMGLRIPTNRLCCKTLGRTPLMVACQRGPLSPVVALLKKLEINSTDREGNTPLLLAAAAGQMEIVEHLLANGADASVRNRRGMTAVMVAAFAGHDHIAVPLAENFSRLEDFFSPQTTLLHCAAVGGCHRVASALVGMVEKIDPLAEDGNGDTAVYLAYAFGNARVLRVLLSAASSKGVEPSSSLHLERQIFACDSALPRYGWLRGVLQVGEALLEETRQRSFCRFAMRPGEMTYGTATSFRWACTSLLLWCVRNSNVVGIRVLGDMNVADDCGALHKAAERGHLDVVELLLKLEMSDPNSLNCAGQLPFEVAAVHQRVACASLLLARTRLDLLQRRTPAVGGVESVLHRIASTGSAETLVALVEAFRRESNSDWRVVASQLLDALDTPDPAGMTAFEAAVAMGNPAGVLRVAQVLQQLALASTRTNALSISNSFLMQLPGLSPAVRVLLYDVFGVAEVAMCVGFEQGGRHVGRLAFADVRLIGANTLRESAFCAAAMAAAFTLEHEISVVSSLLRGLPFRIRYNPRSLESRSADQQVQFLQWLASSLVLSNYEVWDEDDTFDAVELELVLHRAEEFVALSNRCLRHSVYVDSCRLLTPPLQAKFQFTARREAARLQGVAEERCRALTHKLQQLPYPAASMGRVAVEWGDGKGGMSVEAITRLIDDGLAKLELFLDGKLKDILAGVAMADILAVTAATGDAMRGLDIRFCYTCEPVSRRQGTSSVGRIVLLFNDDTLQDVDHMLQAVLYKQVLADVNLVGVSFIRDAFLVDVRRRVAALMATDETTNWRLEVEGGVTLDELPLHLLEAAMTDAAEALVSLVMDPSTNMQAFCSSRIVSDILTRNLRSVVVLFAPRRRPAANFLEGTLLLCLSRQLAPTRCEIYEGLRRGALDDEIERLRGELPRVVAAVRERLQIYLPAATFVLDSASLLEKQDDEYVVSALSLLCHNCGALVLQPLLDGVSIGCGTGLGAVVRRHVRQLVLVVELYGRGSCVLYDNGSFVYNCPLYCLGRGVYATSPWYLLSAQQIASMLLQQLAVVDSSVVGLINMTKPVACWSQAHGVCTRLLTAGCRRHAVRMTTRNLLNLRLDHGVNEASLTFVGKWRAVTVNEATGWVHFTAPTKSGYFDQQIFMGGQPIFNSPLRIRVKPLPAHLPRTKVLSKFNTVIVGRPFGVALQLRDRYGNRIEAPEPIKVSLAPGGDARLLSWSRPHVDIVNVEAVVTEACDSCTVPIHLCAMANHSFTLLFKVESVSRQTYRQICLLRRGYTLDLGKGSATPTTTETVKAGKYDRAKYFFRRAVRDAERRRLARDAKLIGGLSTRVFPPRRPTGKFPKWQQNDSRRPCE</sequence>
<dbReference type="VEuPathDB" id="TriTrypDB:TRSC58_06015"/>
<dbReference type="PANTHER" id="PTHR24198:SF165">
    <property type="entry name" value="ANKYRIN REPEAT-CONTAINING PROTEIN-RELATED"/>
    <property type="match status" value="1"/>
</dbReference>
<dbReference type="Proteomes" id="UP000283634">
    <property type="component" value="Unassembled WGS sequence"/>
</dbReference>
<dbReference type="OMA" id="EGVSIGW"/>
<evidence type="ECO:0000313" key="5">
    <source>
        <dbReference type="EMBL" id="RNF07145.1"/>
    </source>
</evidence>
<proteinExistence type="predicted"/>
<dbReference type="OrthoDB" id="272079at2759"/>
<accession>A0A3R7KGB6</accession>
<keyword evidence="6" id="KW-1185">Reference proteome</keyword>
<evidence type="ECO:0000313" key="6">
    <source>
        <dbReference type="Proteomes" id="UP000283634"/>
    </source>
</evidence>
<dbReference type="RefSeq" id="XP_029239659.1">
    <property type="nucleotide sequence ID" value="XM_029380467.1"/>
</dbReference>
<dbReference type="EMBL" id="MKGL01000093">
    <property type="protein sequence ID" value="RNF07145.1"/>
    <property type="molecule type" value="Genomic_DNA"/>
</dbReference>
<protein>
    <submittedName>
        <fullName evidence="5">Putative ankyrin repeat protein</fullName>
    </submittedName>
</protein>
<reference evidence="5 6" key="1">
    <citation type="journal article" date="2018" name="BMC Genomics">
        <title>Genomic comparison of Trypanosoma conorhini and Trypanosoma rangeli to Trypanosoma cruzi strains of high and low virulence.</title>
        <authorList>
            <person name="Bradwell K.R."/>
            <person name="Koparde V.N."/>
            <person name="Matveyev A.V."/>
            <person name="Serrano M.G."/>
            <person name="Alves J.M."/>
            <person name="Parikh H."/>
            <person name="Huang B."/>
            <person name="Lee V."/>
            <person name="Espinosa-Alvarez O."/>
            <person name="Ortiz P.A."/>
            <person name="Costa-Martins A.G."/>
            <person name="Teixeira M.M."/>
            <person name="Buck G.A."/>
        </authorList>
    </citation>
    <scope>NUCLEOTIDE SEQUENCE [LARGE SCALE GENOMIC DNA]</scope>
    <source>
        <strain evidence="5 6">AM80</strain>
    </source>
</reference>